<protein>
    <submittedName>
        <fullName evidence="1">Uncharacterized protein</fullName>
    </submittedName>
</protein>
<organism evidence="1 2">
    <name type="scientific">Phlyctema vagabunda</name>
    <dbReference type="NCBI Taxonomy" id="108571"/>
    <lineage>
        <taxon>Eukaryota</taxon>
        <taxon>Fungi</taxon>
        <taxon>Dikarya</taxon>
        <taxon>Ascomycota</taxon>
        <taxon>Pezizomycotina</taxon>
        <taxon>Leotiomycetes</taxon>
        <taxon>Helotiales</taxon>
        <taxon>Dermateaceae</taxon>
        <taxon>Phlyctema</taxon>
    </lineage>
</organism>
<evidence type="ECO:0000313" key="1">
    <source>
        <dbReference type="EMBL" id="KAL3422791.1"/>
    </source>
</evidence>
<proteinExistence type="predicted"/>
<comment type="caution">
    <text evidence="1">The sequence shown here is derived from an EMBL/GenBank/DDBJ whole genome shotgun (WGS) entry which is preliminary data.</text>
</comment>
<reference evidence="1 2" key="1">
    <citation type="submission" date="2024-06" db="EMBL/GenBank/DDBJ databases">
        <title>Complete genome of Phlyctema vagabunda strain 19-DSS-EL-015.</title>
        <authorList>
            <person name="Fiorenzani C."/>
        </authorList>
    </citation>
    <scope>NUCLEOTIDE SEQUENCE [LARGE SCALE GENOMIC DNA]</scope>
    <source>
        <strain evidence="1 2">19-DSS-EL-015</strain>
    </source>
</reference>
<accession>A0ABR4PHH8</accession>
<sequence>MAGQIGRITGALAAIHNENSLALANVNFDFTLVKLEAPKEFSTLGTMISPKRKINAEEGSLHKTARRLGALFEENIPPTDALFRAYGRRVSEICELPSVNPQPSLKESLFAHQIGVDATSIWAAATSGEAAIAVHLLACMLARIFTGPEAVSVWVELVSKQKKHIGQMSQEAMYASKYEKAATASLQEISRTELADWDASARAWLQSADQAKTLQHNQLKVILNGVNIPINNVPDMYDSVIKAWTAALKGMDNLLRGMPQRVSDGAALLGMSSWHMYPDMSVLGAATTHVQQRDALFSKTAILTLGLKVLDSAEEGVSWSLPLACLQYYGHPVQASRSMVQDAGRVTFDQFIYMVLGCIFSAWGRFAQTNELGFQWLRSIASLVQPAMATGLSGEVAHHSNAIWLNLLVAAMERFEDYDDIEQRLAEQLIALGRRRSTFLYPSNMPRIPLFGLSHMSVLLPLLQKDELRIEFLRYFAKQERINNAAYVIRYRPDNGDVSMSYELVTVAPVLVSGSLKRTANGSMKDNYSSEPVHICWLPLSGFLRRDGRLCDDENCLLRLMEQQFDTDYFDSVVNAQDARIPHMCQSPGHAAFWTRYKLATSRGNLCLPVLEGVIEQTYSSTSKSIIFSNERSFHGAFRDLAILSRFNFESRNRFKTLNYVAGDMRRAAIFSIELDMRNADLYQGRPLPGRNLLQPQHMNQILDASKISPRAVFRQIFGFEDFNSLRTCEPQMIHNLRYELGNLKACAAIGEIYKLLPEATISTMVASRALSESKWVQNRSPMSHGLVIKLSRAQVFSCISMLDSGICDLDPFGLEEVFAMSSGNSLYVDGALLCDPYETTSSKEIRRIAGNVGRPGISLLVPPPHPKIREADLGSYLQINHAQFDGEAQDCFRHTTVHLSFTAYEMPLKITNEHRHIIDRPANLVETLISVYDHQQWIADIDIMKTLSTITTWHIKPVAKSVTRLECDSNIHNQEIKVGDNGVLTNPLEILQNLFTKSNQPYDMNFTSIDNWDELLDPPDTVCVLRAHGNWLARLSLMSVCWHLEYVIFVLPKNPCWSCCGSALYKCRDGQSAWQKVALVW</sequence>
<dbReference type="Proteomes" id="UP001629113">
    <property type="component" value="Unassembled WGS sequence"/>
</dbReference>
<gene>
    <name evidence="1" type="ORF">PVAG01_04538</name>
</gene>
<name>A0ABR4PHH8_9HELO</name>
<keyword evidence="2" id="KW-1185">Reference proteome</keyword>
<evidence type="ECO:0000313" key="2">
    <source>
        <dbReference type="Proteomes" id="UP001629113"/>
    </source>
</evidence>
<dbReference type="EMBL" id="JBFCZG010000004">
    <property type="protein sequence ID" value="KAL3422791.1"/>
    <property type="molecule type" value="Genomic_DNA"/>
</dbReference>